<comment type="caution">
    <text evidence="3">The sequence shown here is derived from an EMBL/GenBank/DDBJ whole genome shotgun (WGS) entry which is preliminary data.</text>
</comment>
<dbReference type="SUPFAM" id="SSF53474">
    <property type="entry name" value="alpha/beta-Hydrolases"/>
    <property type="match status" value="1"/>
</dbReference>
<evidence type="ECO:0000259" key="2">
    <source>
        <dbReference type="Pfam" id="PF07859"/>
    </source>
</evidence>
<dbReference type="AlphaFoldDB" id="A0A9P9EP69"/>
<sequence length="328" mass="35263">MPADIPKPPYEPEFAAFLDALPPPKDFTPELIPALRDVQNSVSTLETTLAGEPFTHEERFVPGPHGPVALSIFRPTSVAPSPSGSPGIYYSHSGGMICGNRFTGFKEVLQWGKEVGAVCITAEYRLSPEHPFPVPLDDCYAGLTWIGEHLAELGIDPEFLMLAGQSAGGNIAAAMTVMARDRNGPKIRAQLLDSPMLDDCMETNSSKQFVSEGSWSRGSNVTAWTAYLGDSVGKPDVSALAAPSRITNAANLPPAFICAGSAELFRDESIAYAQKLWAAGVQVDLHIWQGGFHLFDYMVPDHPSSKGSIGTRAAWARRVLAKPVQAKL</sequence>
<protein>
    <submittedName>
        <fullName evidence="3">Alpha/Beta hydrolase protein</fullName>
    </submittedName>
</protein>
<proteinExistence type="predicted"/>
<dbReference type="Proteomes" id="UP000738349">
    <property type="component" value="Unassembled WGS sequence"/>
</dbReference>
<dbReference type="EMBL" id="JAGMUV010000011">
    <property type="protein sequence ID" value="KAH7140684.1"/>
    <property type="molecule type" value="Genomic_DNA"/>
</dbReference>
<keyword evidence="1 3" id="KW-0378">Hydrolase</keyword>
<dbReference type="InterPro" id="IPR013094">
    <property type="entry name" value="AB_hydrolase_3"/>
</dbReference>
<dbReference type="PANTHER" id="PTHR48081">
    <property type="entry name" value="AB HYDROLASE SUPERFAMILY PROTEIN C4A8.06C"/>
    <property type="match status" value="1"/>
</dbReference>
<reference evidence="3" key="1">
    <citation type="journal article" date="2021" name="Nat. Commun.">
        <title>Genetic determinants of endophytism in the Arabidopsis root mycobiome.</title>
        <authorList>
            <person name="Mesny F."/>
            <person name="Miyauchi S."/>
            <person name="Thiergart T."/>
            <person name="Pickel B."/>
            <person name="Atanasova L."/>
            <person name="Karlsson M."/>
            <person name="Huettel B."/>
            <person name="Barry K.W."/>
            <person name="Haridas S."/>
            <person name="Chen C."/>
            <person name="Bauer D."/>
            <person name="Andreopoulos W."/>
            <person name="Pangilinan J."/>
            <person name="LaButti K."/>
            <person name="Riley R."/>
            <person name="Lipzen A."/>
            <person name="Clum A."/>
            <person name="Drula E."/>
            <person name="Henrissat B."/>
            <person name="Kohler A."/>
            <person name="Grigoriev I.V."/>
            <person name="Martin F.M."/>
            <person name="Hacquard S."/>
        </authorList>
    </citation>
    <scope>NUCLEOTIDE SEQUENCE</scope>
    <source>
        <strain evidence="3">MPI-CAGE-AT-0147</strain>
    </source>
</reference>
<accession>A0A9P9EP69</accession>
<dbReference type="InterPro" id="IPR029058">
    <property type="entry name" value="AB_hydrolase_fold"/>
</dbReference>
<gene>
    <name evidence="3" type="ORF">EDB81DRAFT_61766</name>
</gene>
<dbReference type="PANTHER" id="PTHR48081:SF8">
    <property type="entry name" value="ALPHA_BETA HYDROLASE FOLD-3 DOMAIN-CONTAINING PROTEIN-RELATED"/>
    <property type="match status" value="1"/>
</dbReference>
<organism evidence="3 4">
    <name type="scientific">Dactylonectria macrodidyma</name>
    <dbReference type="NCBI Taxonomy" id="307937"/>
    <lineage>
        <taxon>Eukaryota</taxon>
        <taxon>Fungi</taxon>
        <taxon>Dikarya</taxon>
        <taxon>Ascomycota</taxon>
        <taxon>Pezizomycotina</taxon>
        <taxon>Sordariomycetes</taxon>
        <taxon>Hypocreomycetidae</taxon>
        <taxon>Hypocreales</taxon>
        <taxon>Nectriaceae</taxon>
        <taxon>Dactylonectria</taxon>
    </lineage>
</organism>
<keyword evidence="4" id="KW-1185">Reference proteome</keyword>
<feature type="domain" description="Alpha/beta hydrolase fold-3" evidence="2">
    <location>
        <begin position="89"/>
        <end position="295"/>
    </location>
</feature>
<dbReference type="GO" id="GO:0016787">
    <property type="term" value="F:hydrolase activity"/>
    <property type="evidence" value="ECO:0007669"/>
    <property type="project" value="UniProtKB-KW"/>
</dbReference>
<dbReference type="Gene3D" id="3.40.50.1820">
    <property type="entry name" value="alpha/beta hydrolase"/>
    <property type="match status" value="1"/>
</dbReference>
<name>A0A9P9EP69_9HYPO</name>
<evidence type="ECO:0000313" key="4">
    <source>
        <dbReference type="Proteomes" id="UP000738349"/>
    </source>
</evidence>
<dbReference type="InterPro" id="IPR050300">
    <property type="entry name" value="GDXG_lipolytic_enzyme"/>
</dbReference>
<dbReference type="Pfam" id="PF07859">
    <property type="entry name" value="Abhydrolase_3"/>
    <property type="match status" value="1"/>
</dbReference>
<evidence type="ECO:0000313" key="3">
    <source>
        <dbReference type="EMBL" id="KAH7140684.1"/>
    </source>
</evidence>
<evidence type="ECO:0000256" key="1">
    <source>
        <dbReference type="ARBA" id="ARBA00022801"/>
    </source>
</evidence>
<dbReference type="OrthoDB" id="433474at2759"/>